<dbReference type="InterPro" id="IPR026444">
    <property type="entry name" value="Secre_tail"/>
</dbReference>
<reference evidence="2" key="1">
    <citation type="submission" date="2019-08" db="EMBL/GenBank/DDBJ databases">
        <authorList>
            <person name="Kucharzyk K."/>
            <person name="Murdoch R.W."/>
            <person name="Higgins S."/>
            <person name="Loffler F."/>
        </authorList>
    </citation>
    <scope>NUCLEOTIDE SEQUENCE</scope>
</reference>
<proteinExistence type="predicted"/>
<dbReference type="EMBL" id="VSSQ01004856">
    <property type="protein sequence ID" value="MPM26900.1"/>
    <property type="molecule type" value="Genomic_DNA"/>
</dbReference>
<dbReference type="AlphaFoldDB" id="A0A644YEN6"/>
<organism evidence="2">
    <name type="scientific">bioreactor metagenome</name>
    <dbReference type="NCBI Taxonomy" id="1076179"/>
    <lineage>
        <taxon>unclassified sequences</taxon>
        <taxon>metagenomes</taxon>
        <taxon>ecological metagenomes</taxon>
    </lineage>
</organism>
<sequence>MKKLYIFAVLAVVFLTATHLQAQTTVMAGDWSNPTTWGGAPPMGTGTVVINHAVNLDIDYMHTSGSVTINAAGSLSSSDPMRVFALNYPAGNATMTVNGSMTIARVPLAMGTVVVNGTMTIDSLLNSTDFVISNSGVINTEQFMNNTEGYIYNSGTINTQNFLNIDSVSNSGHITTNDLCNSKTFLSTVTAVIEVNHDFSNIDTLTGPAMFTNDGQVNIANNWHNGSTIDGTGKWCVAHNTWNDGTLSGTFDFCDQTGGNIDLEEGTVAGTITFCTYSCNVSIAEINNEIAVSPNPCSDNLMISVENGFSNGSLIIYNSFGQIVLQLENVSGTTVSVDSRDLSAGVYFITVKDDQSTFSRKFIKE</sequence>
<dbReference type="Pfam" id="PF18962">
    <property type="entry name" value="Por_Secre_tail"/>
    <property type="match status" value="1"/>
</dbReference>
<feature type="domain" description="Secretion system C-terminal sorting" evidence="1">
    <location>
        <begin position="293"/>
        <end position="363"/>
    </location>
</feature>
<gene>
    <name evidence="2" type="ORF">SDC9_73405</name>
</gene>
<evidence type="ECO:0000259" key="1">
    <source>
        <dbReference type="Pfam" id="PF18962"/>
    </source>
</evidence>
<accession>A0A644YEN6</accession>
<comment type="caution">
    <text evidence="2">The sequence shown here is derived from an EMBL/GenBank/DDBJ whole genome shotgun (WGS) entry which is preliminary data.</text>
</comment>
<dbReference type="NCBIfam" id="TIGR04183">
    <property type="entry name" value="Por_Secre_tail"/>
    <property type="match status" value="1"/>
</dbReference>
<evidence type="ECO:0000313" key="2">
    <source>
        <dbReference type="EMBL" id="MPM26900.1"/>
    </source>
</evidence>
<protein>
    <recommendedName>
        <fullName evidence="1">Secretion system C-terminal sorting domain-containing protein</fullName>
    </recommendedName>
</protein>
<name>A0A644YEN6_9ZZZZ</name>